<keyword evidence="3" id="KW-1185">Reference proteome</keyword>
<name>A0A091IWN7_EGRGA</name>
<feature type="non-terminal residue" evidence="2">
    <location>
        <position position="1"/>
    </location>
</feature>
<dbReference type="AlphaFoldDB" id="A0A091IWN7"/>
<organism evidence="2 3">
    <name type="scientific">Egretta garzetta</name>
    <name type="common">Little egret</name>
    <dbReference type="NCBI Taxonomy" id="188379"/>
    <lineage>
        <taxon>Eukaryota</taxon>
        <taxon>Metazoa</taxon>
        <taxon>Chordata</taxon>
        <taxon>Craniata</taxon>
        <taxon>Vertebrata</taxon>
        <taxon>Euteleostomi</taxon>
        <taxon>Archelosauria</taxon>
        <taxon>Archosauria</taxon>
        <taxon>Dinosauria</taxon>
        <taxon>Saurischia</taxon>
        <taxon>Theropoda</taxon>
        <taxon>Coelurosauria</taxon>
        <taxon>Aves</taxon>
        <taxon>Neognathae</taxon>
        <taxon>Neoaves</taxon>
        <taxon>Aequornithes</taxon>
        <taxon>Pelecaniformes</taxon>
        <taxon>Ardeidae</taxon>
        <taxon>Egretta</taxon>
    </lineage>
</organism>
<feature type="compositionally biased region" description="Low complexity" evidence="1">
    <location>
        <begin position="148"/>
        <end position="162"/>
    </location>
</feature>
<feature type="region of interest" description="Disordered" evidence="1">
    <location>
        <begin position="141"/>
        <end position="162"/>
    </location>
</feature>
<dbReference type="Proteomes" id="UP000053119">
    <property type="component" value="Unassembled WGS sequence"/>
</dbReference>
<sequence length="162" mass="17696">LSPPGAGRQKRPKSAVLARDPPGLGDCSLTALHMATCLSQLDRASPERRGDSQKTLLRQTHSRLEPPPWPCREVPRCTPDAHQHGHPREWPCDRGELSRSVGGCLGHLGLQQDMEVLQGYGWDPLEIFRYPQALELRKGATMRASSCGPGVPGRAPRPGGEE</sequence>
<dbReference type="EMBL" id="KK500963">
    <property type="protein sequence ID" value="KFP11845.1"/>
    <property type="molecule type" value="Genomic_DNA"/>
</dbReference>
<reference evidence="2 3" key="1">
    <citation type="submission" date="2014-04" db="EMBL/GenBank/DDBJ databases">
        <title>Genome evolution of avian class.</title>
        <authorList>
            <person name="Zhang G."/>
            <person name="Li C."/>
        </authorList>
    </citation>
    <scope>NUCLEOTIDE SEQUENCE [LARGE SCALE GENOMIC DNA]</scope>
    <source>
        <strain evidence="2">BGI_Z169</strain>
    </source>
</reference>
<protein>
    <submittedName>
        <fullName evidence="2">Uncharacterized protein</fullName>
    </submittedName>
</protein>
<gene>
    <name evidence="2" type="ORF">Z169_09889</name>
</gene>
<feature type="non-terminal residue" evidence="2">
    <location>
        <position position="162"/>
    </location>
</feature>
<accession>A0A091IWN7</accession>
<evidence type="ECO:0000313" key="2">
    <source>
        <dbReference type="EMBL" id="KFP11845.1"/>
    </source>
</evidence>
<feature type="region of interest" description="Disordered" evidence="1">
    <location>
        <begin position="41"/>
        <end position="73"/>
    </location>
</feature>
<evidence type="ECO:0000313" key="3">
    <source>
        <dbReference type="Proteomes" id="UP000053119"/>
    </source>
</evidence>
<proteinExistence type="predicted"/>
<feature type="region of interest" description="Disordered" evidence="1">
    <location>
        <begin position="1"/>
        <end position="23"/>
    </location>
</feature>
<evidence type="ECO:0000256" key="1">
    <source>
        <dbReference type="SAM" id="MobiDB-lite"/>
    </source>
</evidence>
<dbReference type="STRING" id="188379.A0A091IWN7"/>